<organism evidence="1 2">
    <name type="scientific">Zalaria obscura</name>
    <dbReference type="NCBI Taxonomy" id="2024903"/>
    <lineage>
        <taxon>Eukaryota</taxon>
        <taxon>Fungi</taxon>
        <taxon>Dikarya</taxon>
        <taxon>Ascomycota</taxon>
        <taxon>Pezizomycotina</taxon>
        <taxon>Dothideomycetes</taxon>
        <taxon>Dothideomycetidae</taxon>
        <taxon>Dothideales</taxon>
        <taxon>Zalariaceae</taxon>
        <taxon>Zalaria</taxon>
    </lineage>
</organism>
<proteinExistence type="predicted"/>
<keyword evidence="2" id="KW-1185">Reference proteome</keyword>
<evidence type="ECO:0000313" key="2">
    <source>
        <dbReference type="Proteomes" id="UP001320706"/>
    </source>
</evidence>
<name>A0ACC3S2P5_9PEZI</name>
<evidence type="ECO:0000313" key="1">
    <source>
        <dbReference type="EMBL" id="KAK8192644.1"/>
    </source>
</evidence>
<comment type="caution">
    <text evidence="1">The sequence shown here is derived from an EMBL/GenBank/DDBJ whole genome shotgun (WGS) entry which is preliminary data.</text>
</comment>
<reference evidence="1" key="1">
    <citation type="submission" date="2024-02" db="EMBL/GenBank/DDBJ databases">
        <title>Metagenome Assembled Genome of Zalaria obscura JY119.</title>
        <authorList>
            <person name="Vighnesh L."/>
            <person name="Jagadeeshwari U."/>
            <person name="Venkata Ramana C."/>
            <person name="Sasikala C."/>
        </authorList>
    </citation>
    <scope>NUCLEOTIDE SEQUENCE</scope>
    <source>
        <strain evidence="1">JY119</strain>
    </source>
</reference>
<sequence length="259" mass="28756">MRLHAGLRRVYKRLTSYIIQQGRSPSLFFRLEHSHTRISTTMAPCQKAFNFNNGIESSVCTCDSCFTTTGHRSSPQIPTPQIMGQGASHQKDRTGSARRIVPHAGMNSLEHNQLSTKNLVRLDEQTKSCGPSNEHMGIFLGPEILYFGGQETAQHVFNFGGPDAHYPSNMATRADQKKPKSSQDPPASTAQYFDSKGNDNHTFDFRASSTGGHQDEYSYESRTMTGTPERAVPNYPSQNSHYRDASFSFARQGDIAAAE</sequence>
<accession>A0ACC3S2P5</accession>
<gene>
    <name evidence="1" type="ORF">M8818_007816</name>
</gene>
<dbReference type="Proteomes" id="UP001320706">
    <property type="component" value="Unassembled WGS sequence"/>
</dbReference>
<dbReference type="EMBL" id="JAMKPW020000044">
    <property type="protein sequence ID" value="KAK8192644.1"/>
    <property type="molecule type" value="Genomic_DNA"/>
</dbReference>
<protein>
    <submittedName>
        <fullName evidence="1">Uncharacterized protein</fullName>
    </submittedName>
</protein>